<dbReference type="AlphaFoldDB" id="A0A9K3D8V5"/>
<evidence type="ECO:0000256" key="1">
    <source>
        <dbReference type="SAM" id="MobiDB-lite"/>
    </source>
</evidence>
<gene>
    <name evidence="2" type="ORF">KIPB_014116</name>
</gene>
<name>A0A9K3D8V5_9EUKA</name>
<feature type="compositionally biased region" description="Basic and acidic residues" evidence="1">
    <location>
        <begin position="44"/>
        <end position="61"/>
    </location>
</feature>
<accession>A0A9K3D8V5</accession>
<comment type="caution">
    <text evidence="2">The sequence shown here is derived from an EMBL/GenBank/DDBJ whole genome shotgun (WGS) entry which is preliminary data.</text>
</comment>
<protein>
    <submittedName>
        <fullName evidence="2">Uncharacterized protein</fullName>
    </submittedName>
</protein>
<keyword evidence="3" id="KW-1185">Reference proteome</keyword>
<reference evidence="2 3" key="1">
    <citation type="journal article" date="2018" name="PLoS ONE">
        <title>The draft genome of Kipferlia bialata reveals reductive genome evolution in fornicate parasites.</title>
        <authorList>
            <person name="Tanifuji G."/>
            <person name="Takabayashi S."/>
            <person name="Kume K."/>
            <person name="Takagi M."/>
            <person name="Nakayama T."/>
            <person name="Kamikawa R."/>
            <person name="Inagaki Y."/>
            <person name="Hashimoto T."/>
        </authorList>
    </citation>
    <scope>NUCLEOTIDE SEQUENCE [LARGE SCALE GENOMIC DNA]</scope>
    <source>
        <strain evidence="2">NY0173</strain>
    </source>
</reference>
<sequence length="100" mass="11274">MCGSLSTISVFPGTLSHSQEKARDQMLRINTQLGKAKQTLAAADRVREREAERQAERERPETSVQPESQTSIETERERKADSDSLVPEVPRPHLPPLKRP</sequence>
<dbReference type="EMBL" id="BDIP01007071">
    <property type="protein sequence ID" value="GIQ91051.1"/>
    <property type="molecule type" value="Genomic_DNA"/>
</dbReference>
<organism evidence="2 3">
    <name type="scientific">Kipferlia bialata</name>
    <dbReference type="NCBI Taxonomy" id="797122"/>
    <lineage>
        <taxon>Eukaryota</taxon>
        <taxon>Metamonada</taxon>
        <taxon>Carpediemonas-like organisms</taxon>
        <taxon>Kipferlia</taxon>
    </lineage>
</organism>
<feature type="compositionally biased region" description="Basic and acidic residues" evidence="1">
    <location>
        <begin position="73"/>
        <end position="82"/>
    </location>
</feature>
<proteinExistence type="predicted"/>
<dbReference type="Proteomes" id="UP000265618">
    <property type="component" value="Unassembled WGS sequence"/>
</dbReference>
<evidence type="ECO:0000313" key="3">
    <source>
        <dbReference type="Proteomes" id="UP000265618"/>
    </source>
</evidence>
<evidence type="ECO:0000313" key="2">
    <source>
        <dbReference type="EMBL" id="GIQ91051.1"/>
    </source>
</evidence>
<feature type="region of interest" description="Disordered" evidence="1">
    <location>
        <begin position="33"/>
        <end position="100"/>
    </location>
</feature>
<feature type="compositionally biased region" description="Polar residues" evidence="1">
    <location>
        <begin position="62"/>
        <end position="72"/>
    </location>
</feature>